<dbReference type="PRINTS" id="PR00420">
    <property type="entry name" value="RNGMNOXGNASE"/>
</dbReference>
<organism evidence="5 8">
    <name type="scientific">Photorhabdus heterorhabditis</name>
    <dbReference type="NCBI Taxonomy" id="880156"/>
    <lineage>
        <taxon>Bacteria</taxon>
        <taxon>Pseudomonadati</taxon>
        <taxon>Pseudomonadota</taxon>
        <taxon>Gammaproteobacteria</taxon>
        <taxon>Enterobacterales</taxon>
        <taxon>Morganellaceae</taxon>
        <taxon>Photorhabdus</taxon>
    </lineage>
</organism>
<dbReference type="STRING" id="880156.AM629_01675"/>
<evidence type="ECO:0000313" key="6">
    <source>
        <dbReference type="EMBL" id="KOY63828.1"/>
    </source>
</evidence>
<dbReference type="SUPFAM" id="SSF51905">
    <property type="entry name" value="FAD/NAD(P)-binding domain"/>
    <property type="match status" value="1"/>
</dbReference>
<evidence type="ECO:0000259" key="4">
    <source>
        <dbReference type="Pfam" id="PF01494"/>
    </source>
</evidence>
<dbReference type="OrthoDB" id="8672648at2"/>
<name>A0A5B0WWE5_9GAMM</name>
<dbReference type="NCBIfam" id="NF006002">
    <property type="entry name" value="PRK08132.1"/>
    <property type="match status" value="1"/>
</dbReference>
<evidence type="ECO:0000256" key="1">
    <source>
        <dbReference type="ARBA" id="ARBA00001974"/>
    </source>
</evidence>
<keyword evidence="7" id="KW-1185">Reference proteome</keyword>
<dbReference type="PANTHER" id="PTHR43004:SF19">
    <property type="entry name" value="BINDING MONOOXYGENASE, PUTATIVE (JCVI)-RELATED"/>
    <property type="match status" value="1"/>
</dbReference>
<comment type="caution">
    <text evidence="5">The sequence shown here is derived from an EMBL/GenBank/DDBJ whole genome shotgun (WGS) entry which is preliminary data.</text>
</comment>
<evidence type="ECO:0000313" key="5">
    <source>
        <dbReference type="EMBL" id="KAA1190199.1"/>
    </source>
</evidence>
<dbReference type="InterPro" id="IPR002938">
    <property type="entry name" value="FAD-bd"/>
</dbReference>
<dbReference type="Gene3D" id="3.50.50.60">
    <property type="entry name" value="FAD/NAD(P)-binding domain"/>
    <property type="match status" value="1"/>
</dbReference>
<dbReference type="Pfam" id="PF01494">
    <property type="entry name" value="FAD_binding_3"/>
    <property type="match status" value="1"/>
</dbReference>
<dbReference type="GO" id="GO:0071949">
    <property type="term" value="F:FAD binding"/>
    <property type="evidence" value="ECO:0007669"/>
    <property type="project" value="InterPro"/>
</dbReference>
<evidence type="ECO:0000256" key="3">
    <source>
        <dbReference type="ARBA" id="ARBA00022827"/>
    </source>
</evidence>
<dbReference type="AlphaFoldDB" id="A0A5B0WWE5"/>
<dbReference type="PANTHER" id="PTHR43004">
    <property type="entry name" value="TRK SYSTEM POTASSIUM UPTAKE PROTEIN"/>
    <property type="match status" value="1"/>
</dbReference>
<proteinExistence type="predicted"/>
<keyword evidence="2" id="KW-0285">Flavoprotein</keyword>
<evidence type="ECO:0000313" key="8">
    <source>
        <dbReference type="Proteomes" id="UP000322184"/>
    </source>
</evidence>
<dbReference type="Proteomes" id="UP000322184">
    <property type="component" value="Unassembled WGS sequence"/>
</dbReference>
<dbReference type="RefSeq" id="WP_054475548.1">
    <property type="nucleotide sequence ID" value="NZ_CAWMRL010000002.1"/>
</dbReference>
<dbReference type="Gene3D" id="3.30.70.2450">
    <property type="match status" value="1"/>
</dbReference>
<evidence type="ECO:0000256" key="2">
    <source>
        <dbReference type="ARBA" id="ARBA00022630"/>
    </source>
</evidence>
<sequence>MHQPPSLDYKKPLDINLSVPRKVPVVIVGAGLVGLTLALDLARRGVPSVVLETRQALIEGSRAIVFAQRSLEILQRLGLGERLTEKGVNWNLSRIYHRERESFSFDFKTEPYFGCPAFLNIQQTYIEQWLIEDCLASGWVDLRCLNTVTSLESSGVGASVMVTCPDGSYRLDCDWLIACDGARSFVRNALNLPLVGRHFHDHFLIVDVEMKPDFPAERRFWFDPPFHPGHSVLLHKQPDNLWRVDFQLGAEADPAFEKQPARVTERLKAMLDPKIAFRIDWISIYTFRCRRLENFVHSRIVFAGDSAHEVSPFGGRGGNGGIQDADNLAWKLCAVVKHGASPKLLQSYDEERVYAADENIINSTRSAQFITPPNHAIATLRQASLVLSETTAMGCTFVNSGRLSSPARLGGIGQFLPDTSVKGRVKPGDVALDAPVKNGDESSWLLHFIGRKGFTLLCYRLSSNYDGGVNHIHIEDISNSYPLEIITVVSATVEQPTVASIDITLVDHYGLVAKRYDLACGSIVLFRPDQHVLDVFPSFNRDDIERTLAHSMPIATHAERKI</sequence>
<evidence type="ECO:0000313" key="7">
    <source>
        <dbReference type="Proteomes" id="UP000037727"/>
    </source>
</evidence>
<dbReference type="InterPro" id="IPR050641">
    <property type="entry name" value="RIFMO-like"/>
</dbReference>
<reference evidence="6 7" key="1">
    <citation type="submission" date="2015-09" db="EMBL/GenBank/DDBJ databases">
        <title>Draft genome sequence and assembly of Photorhabdus sp. VMG, a bacterial symbiont associated with Heterorhabditis zealandica.</title>
        <authorList>
            <person name="Naidoo S."/>
            <person name="Featherston J."/>
            <person name="Mothupi B."/>
            <person name="Gray V.M."/>
        </authorList>
    </citation>
    <scope>NUCLEOTIDE SEQUENCE [LARGE SCALE GENOMIC DNA]</scope>
    <source>
        <strain evidence="6 7">VMG</strain>
    </source>
</reference>
<gene>
    <name evidence="6" type="ORF">AM629_01675</name>
    <name evidence="5" type="ORF">F0L16_09620</name>
</gene>
<feature type="domain" description="FAD-binding" evidence="4">
    <location>
        <begin position="22"/>
        <end position="358"/>
    </location>
</feature>
<reference evidence="5 8" key="2">
    <citation type="submission" date="2019-09" db="EMBL/GenBank/DDBJ databases">
        <title>Whole genome sequence of Photorhabdus heterorhabditis strain ETL (Enterobacteriales: Enterobacteriaceae) a bacterial symbiont of Heterorhabditis zealandica strain ETL (Rhabditida: Heterorhabditidae).</title>
        <authorList>
            <person name="Lulamba T.E."/>
            <person name="Serepa-Dlamini M.H."/>
        </authorList>
    </citation>
    <scope>NUCLEOTIDE SEQUENCE [LARGE SCALE GENOMIC DNA]</scope>
    <source>
        <strain evidence="5 8">ETL</strain>
    </source>
</reference>
<comment type="cofactor">
    <cofactor evidence="1">
        <name>FAD</name>
        <dbReference type="ChEBI" id="CHEBI:57692"/>
    </cofactor>
</comment>
<dbReference type="EMBL" id="VTUW01000014">
    <property type="protein sequence ID" value="KAA1190199.1"/>
    <property type="molecule type" value="Genomic_DNA"/>
</dbReference>
<dbReference type="Gene3D" id="3.40.30.120">
    <property type="match status" value="1"/>
</dbReference>
<protein>
    <submittedName>
        <fullName evidence="5">Oxygenase</fullName>
    </submittedName>
</protein>
<dbReference type="InterPro" id="IPR036188">
    <property type="entry name" value="FAD/NAD-bd_sf"/>
</dbReference>
<dbReference type="GO" id="GO:0016709">
    <property type="term" value="F:oxidoreductase activity, acting on paired donors, with incorporation or reduction of molecular oxygen, NAD(P)H as one donor, and incorporation of one atom of oxygen"/>
    <property type="evidence" value="ECO:0007669"/>
    <property type="project" value="UniProtKB-ARBA"/>
</dbReference>
<dbReference type="Proteomes" id="UP000037727">
    <property type="component" value="Unassembled WGS sequence"/>
</dbReference>
<accession>A0A5B0WWE5</accession>
<keyword evidence="3" id="KW-0274">FAD</keyword>
<dbReference type="EMBL" id="LJCS01000002">
    <property type="protein sequence ID" value="KOY63828.1"/>
    <property type="molecule type" value="Genomic_DNA"/>
</dbReference>